<evidence type="ECO:0000313" key="4">
    <source>
        <dbReference type="Proteomes" id="UP000060778"/>
    </source>
</evidence>
<dbReference type="InterPro" id="IPR018698">
    <property type="entry name" value="VWA-like_dom"/>
</dbReference>
<feature type="domain" description="Putative metallopeptidase" evidence="2">
    <location>
        <begin position="60"/>
        <end position="271"/>
    </location>
</feature>
<dbReference type="PANTHER" id="PTHR38730:SF1">
    <property type="entry name" value="SLL7028 PROTEIN"/>
    <property type="match status" value="1"/>
</dbReference>
<evidence type="ECO:0000259" key="1">
    <source>
        <dbReference type="Pfam" id="PF09967"/>
    </source>
</evidence>
<dbReference type="Pfam" id="PF13203">
    <property type="entry name" value="DUF2201_N"/>
    <property type="match status" value="1"/>
</dbReference>
<dbReference type="STRING" id="940295.EYM_01585"/>
<sequence>MDSIKFNRAKDYLAMSYIGMWILLKKFKVQVQEGAPSAFFDYRNMSIVIPKEWVPRANERELASLLVHEMLHAILGHWIPLKGSEVDPKLWNVACDVEVNRILEEMNMLKDLENMSVRIIKAKPVTWRTFETLGVLPDDPAETVYDKLRGKIGSRSPNLAEAYGGASGFEDLPTEIVEGKRETVWEGDEEFAREVKETSVVDRSATRRLLAQALAEAIEVQKSAGNLPLGLKRRLEEFLSSKVSWRTELRSSLREGLGKSFRTWQRPNRRGLKNVPGYVRRGADIWFLVDTSGSITKRELSQFAGEVIEAAKYANRIHVVSWDAEVHQVLNSRNVSKLRNLLRSLKGGGGTVAEEPLKFVLSKMRFGDAVVILTDGYWFDEEEEEVLRLMKGIRMRSSSAILVTTEVVPKSAAEAKWKVVKIDVRDKQ</sequence>
<dbReference type="Gene3D" id="3.40.50.410">
    <property type="entry name" value="von Willebrand factor, type A domain"/>
    <property type="match status" value="1"/>
</dbReference>
<dbReference type="InterPro" id="IPR036465">
    <property type="entry name" value="vWFA_dom_sf"/>
</dbReference>
<dbReference type="GeneID" id="30679725"/>
<dbReference type="KEGG" id="iis:EYM_01585"/>
<dbReference type="Pfam" id="PF09967">
    <property type="entry name" value="DUF2201"/>
    <property type="match status" value="1"/>
</dbReference>
<gene>
    <name evidence="3" type="ORF">EYM_01585</name>
</gene>
<name>A0A0U3EA72_9CREN</name>
<keyword evidence="4" id="KW-1185">Reference proteome</keyword>
<dbReference type="Proteomes" id="UP000060778">
    <property type="component" value="Chromosome"/>
</dbReference>
<evidence type="ECO:0000313" key="3">
    <source>
        <dbReference type="EMBL" id="ALU12222.1"/>
    </source>
</evidence>
<dbReference type="AlphaFoldDB" id="A0A0U3EA72"/>
<dbReference type="PANTHER" id="PTHR38730">
    <property type="entry name" value="SLL7028 PROTEIN"/>
    <property type="match status" value="1"/>
</dbReference>
<organism evidence="3 4">
    <name type="scientific">Ignicoccus islandicus DSM 13165</name>
    <dbReference type="NCBI Taxonomy" id="940295"/>
    <lineage>
        <taxon>Archaea</taxon>
        <taxon>Thermoproteota</taxon>
        <taxon>Thermoprotei</taxon>
        <taxon>Desulfurococcales</taxon>
        <taxon>Desulfurococcaceae</taxon>
        <taxon>Ignicoccus</taxon>
    </lineage>
</organism>
<proteinExistence type="predicted"/>
<protein>
    <recommendedName>
        <fullName evidence="5">von Willebrand factor A</fullName>
    </recommendedName>
</protein>
<evidence type="ECO:0000259" key="2">
    <source>
        <dbReference type="Pfam" id="PF13203"/>
    </source>
</evidence>
<dbReference type="OrthoDB" id="26291at2157"/>
<dbReference type="RefSeq" id="WP_075049357.1">
    <property type="nucleotide sequence ID" value="NZ_CP006867.1"/>
</dbReference>
<evidence type="ECO:0008006" key="5">
    <source>
        <dbReference type="Google" id="ProtNLM"/>
    </source>
</evidence>
<feature type="domain" description="VWA-like" evidence="1">
    <location>
        <begin position="288"/>
        <end position="375"/>
    </location>
</feature>
<dbReference type="SUPFAM" id="SSF53300">
    <property type="entry name" value="vWA-like"/>
    <property type="match status" value="1"/>
</dbReference>
<dbReference type="InterPro" id="IPR025154">
    <property type="entry name" value="Put_metallopeptidase_dom"/>
</dbReference>
<dbReference type="EMBL" id="CP006867">
    <property type="protein sequence ID" value="ALU12222.1"/>
    <property type="molecule type" value="Genomic_DNA"/>
</dbReference>
<accession>A0A0U3EA72</accession>
<reference evidence="3 4" key="1">
    <citation type="submission" date="2013-11" db="EMBL/GenBank/DDBJ databases">
        <title>Comparative genomics of Ignicoccus.</title>
        <authorList>
            <person name="Podar M."/>
        </authorList>
    </citation>
    <scope>NUCLEOTIDE SEQUENCE [LARGE SCALE GENOMIC DNA]</scope>
    <source>
        <strain evidence="3 4">DSM 13165</strain>
    </source>
</reference>